<reference evidence="3" key="1">
    <citation type="journal article" date="2015" name="Nat. Genet.">
        <title>The genome and transcriptome of the zoonotic hookworm Ancylostoma ceylanicum identify infection-specific gene families.</title>
        <authorList>
            <person name="Schwarz E.M."/>
            <person name="Hu Y."/>
            <person name="Antoshechkin I."/>
            <person name="Miller M.M."/>
            <person name="Sternberg P.W."/>
            <person name="Aroian R.V."/>
        </authorList>
    </citation>
    <scope>NUCLEOTIDE SEQUENCE</scope>
    <source>
        <strain evidence="3">HY135</strain>
    </source>
</reference>
<accession>A0A016VFM6</accession>
<keyword evidence="3" id="KW-1185">Reference proteome</keyword>
<dbReference type="Proteomes" id="UP000024635">
    <property type="component" value="Unassembled WGS sequence"/>
</dbReference>
<feature type="region of interest" description="Disordered" evidence="1">
    <location>
        <begin position="43"/>
        <end position="93"/>
    </location>
</feature>
<comment type="caution">
    <text evidence="2">The sequence shown here is derived from an EMBL/GenBank/DDBJ whole genome shotgun (WGS) entry which is preliminary data.</text>
</comment>
<dbReference type="AlphaFoldDB" id="A0A016VFM6"/>
<evidence type="ECO:0000313" key="3">
    <source>
        <dbReference type="Proteomes" id="UP000024635"/>
    </source>
</evidence>
<dbReference type="EMBL" id="JARK01001347">
    <property type="protein sequence ID" value="EYC25528.1"/>
    <property type="molecule type" value="Genomic_DNA"/>
</dbReference>
<protein>
    <submittedName>
        <fullName evidence="2">Uncharacterized protein</fullName>
    </submittedName>
</protein>
<evidence type="ECO:0000313" key="2">
    <source>
        <dbReference type="EMBL" id="EYC25528.1"/>
    </source>
</evidence>
<proteinExistence type="predicted"/>
<evidence type="ECO:0000256" key="1">
    <source>
        <dbReference type="SAM" id="MobiDB-lite"/>
    </source>
</evidence>
<name>A0A016VFM6_9BILA</name>
<sequence length="146" mass="16245">MIATVAVSAGLAAYKKKWAESPIPDEEIHDCVLEFMKYRPELEHPGSTTEAPANEEDVPPAGDAAKAPSKFLGGHKTGPTSDNSKSESDLDFVSARHNPTSSEIFGLLSIQMYFKFQKDVENTVKYMILWPRVSKSSVNWTRRFIP</sequence>
<organism evidence="2 3">
    <name type="scientific">Ancylostoma ceylanicum</name>
    <dbReference type="NCBI Taxonomy" id="53326"/>
    <lineage>
        <taxon>Eukaryota</taxon>
        <taxon>Metazoa</taxon>
        <taxon>Ecdysozoa</taxon>
        <taxon>Nematoda</taxon>
        <taxon>Chromadorea</taxon>
        <taxon>Rhabditida</taxon>
        <taxon>Rhabditina</taxon>
        <taxon>Rhabditomorpha</taxon>
        <taxon>Strongyloidea</taxon>
        <taxon>Ancylostomatidae</taxon>
        <taxon>Ancylostomatinae</taxon>
        <taxon>Ancylostoma</taxon>
    </lineage>
</organism>
<gene>
    <name evidence="2" type="primary">Acey_s0011.g1255</name>
    <name evidence="2" type="ORF">Y032_0011g1255</name>
</gene>